<dbReference type="AlphaFoldDB" id="A0A9P6IRW4"/>
<keyword evidence="2" id="KW-1185">Reference proteome</keyword>
<proteinExistence type="predicted"/>
<evidence type="ECO:0000313" key="1">
    <source>
        <dbReference type="EMBL" id="KAF9945450.1"/>
    </source>
</evidence>
<dbReference type="Proteomes" id="UP000738359">
    <property type="component" value="Unassembled WGS sequence"/>
</dbReference>
<feature type="non-terminal residue" evidence="1">
    <location>
        <position position="1"/>
    </location>
</feature>
<evidence type="ECO:0000313" key="2">
    <source>
        <dbReference type="Proteomes" id="UP000738359"/>
    </source>
</evidence>
<dbReference type="EMBL" id="JAAAHY010002081">
    <property type="protein sequence ID" value="KAF9945450.1"/>
    <property type="molecule type" value="Genomic_DNA"/>
</dbReference>
<organism evidence="1 2">
    <name type="scientific">Mortierella alpina</name>
    <name type="common">Oleaginous fungus</name>
    <name type="synonym">Mortierella renispora</name>
    <dbReference type="NCBI Taxonomy" id="64518"/>
    <lineage>
        <taxon>Eukaryota</taxon>
        <taxon>Fungi</taxon>
        <taxon>Fungi incertae sedis</taxon>
        <taxon>Mucoromycota</taxon>
        <taxon>Mortierellomycotina</taxon>
        <taxon>Mortierellomycetes</taxon>
        <taxon>Mortierellales</taxon>
        <taxon>Mortierellaceae</taxon>
        <taxon>Mortierella</taxon>
    </lineage>
</organism>
<sequence>SSTSGGSAAVQKSPSSAAAVFPQVSKDATVAAPPEQTFDVLDEEEGLILQSIPWDDGFDVLEDKVESPLLKGNEEQSPVPVLDAAAGLDVQDDDTELITPLSIADVNRPVVTSGPRTLFVTLLEVVRGTDGYKKCQTPARDWNSF</sequence>
<name>A0A9P6IRW4_MORAP</name>
<gene>
    <name evidence="1" type="ORF">BGZ70_003801</name>
</gene>
<accession>A0A9P6IRW4</accession>
<reference evidence="1" key="1">
    <citation type="journal article" date="2020" name="Fungal Divers.">
        <title>Resolving the Mortierellaceae phylogeny through synthesis of multi-gene phylogenetics and phylogenomics.</title>
        <authorList>
            <person name="Vandepol N."/>
            <person name="Liber J."/>
            <person name="Desiro A."/>
            <person name="Na H."/>
            <person name="Kennedy M."/>
            <person name="Barry K."/>
            <person name="Grigoriev I.V."/>
            <person name="Miller A.N."/>
            <person name="O'Donnell K."/>
            <person name="Stajich J.E."/>
            <person name="Bonito G."/>
        </authorList>
    </citation>
    <scope>NUCLEOTIDE SEQUENCE</scope>
    <source>
        <strain evidence="1">CK1249</strain>
    </source>
</reference>
<comment type="caution">
    <text evidence="1">The sequence shown here is derived from an EMBL/GenBank/DDBJ whole genome shotgun (WGS) entry which is preliminary data.</text>
</comment>
<protein>
    <submittedName>
        <fullName evidence="1">Uncharacterized protein</fullName>
    </submittedName>
</protein>